<feature type="transmembrane region" description="Helical" evidence="1">
    <location>
        <begin position="27"/>
        <end position="45"/>
    </location>
</feature>
<proteinExistence type="predicted"/>
<feature type="transmembrane region" description="Helical" evidence="1">
    <location>
        <begin position="124"/>
        <end position="144"/>
    </location>
</feature>
<name>A0ABS2DDZ9_9BACI</name>
<organism evidence="2 3">
    <name type="scientific">Bacillus suaedaesalsae</name>
    <dbReference type="NCBI Taxonomy" id="2810349"/>
    <lineage>
        <taxon>Bacteria</taxon>
        <taxon>Bacillati</taxon>
        <taxon>Bacillota</taxon>
        <taxon>Bacilli</taxon>
        <taxon>Bacillales</taxon>
        <taxon>Bacillaceae</taxon>
        <taxon>Bacillus</taxon>
    </lineage>
</organism>
<evidence type="ECO:0000313" key="2">
    <source>
        <dbReference type="EMBL" id="MBM6616679.1"/>
    </source>
</evidence>
<feature type="transmembrane region" description="Helical" evidence="1">
    <location>
        <begin position="65"/>
        <end position="84"/>
    </location>
</feature>
<keyword evidence="1" id="KW-0812">Transmembrane</keyword>
<dbReference type="RefSeq" id="WP_204202068.1">
    <property type="nucleotide sequence ID" value="NZ_JAFELM010000015.1"/>
</dbReference>
<accession>A0ABS2DDZ9</accession>
<keyword evidence="1" id="KW-0472">Membrane</keyword>
<evidence type="ECO:0000313" key="3">
    <source>
        <dbReference type="Proteomes" id="UP001518925"/>
    </source>
</evidence>
<keyword evidence="1" id="KW-1133">Transmembrane helix</keyword>
<evidence type="ECO:0000256" key="1">
    <source>
        <dbReference type="SAM" id="Phobius"/>
    </source>
</evidence>
<gene>
    <name evidence="2" type="ORF">JR050_03160</name>
</gene>
<dbReference type="EMBL" id="JAFELM010000015">
    <property type="protein sequence ID" value="MBM6616679.1"/>
    <property type="molecule type" value="Genomic_DNA"/>
</dbReference>
<protein>
    <submittedName>
        <fullName evidence="2">Uncharacterized protein</fullName>
    </submittedName>
</protein>
<sequence length="154" mass="18411">MIGLMIAIIIFNLLCFKTNNRLTPNQIISIWLFTIAFQTSFDIIVEFKYYSYWYFEKESVDWAGLLPHLLLVPPVNIIFLNWFPFEAKLVKKILYLVFFIIAILMYELLTLLPEPWGYFNYGWWSIWHSVVVNPILLLLLLGFYKWICKLEKAS</sequence>
<comment type="caution">
    <text evidence="2">The sequence shown here is derived from an EMBL/GenBank/DDBJ whole genome shotgun (WGS) entry which is preliminary data.</text>
</comment>
<feature type="transmembrane region" description="Helical" evidence="1">
    <location>
        <begin position="93"/>
        <end position="112"/>
    </location>
</feature>
<reference evidence="2 3" key="1">
    <citation type="submission" date="2021-02" db="EMBL/GenBank/DDBJ databases">
        <title>Bacillus sp. RD4P76, an endophyte from a halophyte.</title>
        <authorList>
            <person name="Sun J.-Q."/>
        </authorList>
    </citation>
    <scope>NUCLEOTIDE SEQUENCE [LARGE SCALE GENOMIC DNA]</scope>
    <source>
        <strain evidence="2 3">RD4P76</strain>
    </source>
</reference>
<keyword evidence="3" id="KW-1185">Reference proteome</keyword>
<dbReference type="Proteomes" id="UP001518925">
    <property type="component" value="Unassembled WGS sequence"/>
</dbReference>